<comment type="caution">
    <text evidence="1">The sequence shown here is derived from an EMBL/GenBank/DDBJ whole genome shotgun (WGS) entry which is preliminary data.</text>
</comment>
<proteinExistence type="predicted"/>
<name>A0AC60QAI0_IXOPE</name>
<reference evidence="1 2" key="1">
    <citation type="journal article" date="2020" name="Cell">
        <title>Large-Scale Comparative Analyses of Tick Genomes Elucidate Their Genetic Diversity and Vector Capacities.</title>
        <authorList>
            <consortium name="Tick Genome and Microbiome Consortium (TIGMIC)"/>
            <person name="Jia N."/>
            <person name="Wang J."/>
            <person name="Shi W."/>
            <person name="Du L."/>
            <person name="Sun Y."/>
            <person name="Zhan W."/>
            <person name="Jiang J.F."/>
            <person name="Wang Q."/>
            <person name="Zhang B."/>
            <person name="Ji P."/>
            <person name="Bell-Sakyi L."/>
            <person name="Cui X.M."/>
            <person name="Yuan T.T."/>
            <person name="Jiang B.G."/>
            <person name="Yang W.F."/>
            <person name="Lam T.T."/>
            <person name="Chang Q.C."/>
            <person name="Ding S.J."/>
            <person name="Wang X.J."/>
            <person name="Zhu J.G."/>
            <person name="Ruan X.D."/>
            <person name="Zhao L."/>
            <person name="Wei J.T."/>
            <person name="Ye R.Z."/>
            <person name="Que T.C."/>
            <person name="Du C.H."/>
            <person name="Zhou Y.H."/>
            <person name="Cheng J.X."/>
            <person name="Dai P.F."/>
            <person name="Guo W.B."/>
            <person name="Han X.H."/>
            <person name="Huang E.J."/>
            <person name="Li L.F."/>
            <person name="Wei W."/>
            <person name="Gao Y.C."/>
            <person name="Liu J.Z."/>
            <person name="Shao H.Z."/>
            <person name="Wang X."/>
            <person name="Wang C.C."/>
            <person name="Yang T.C."/>
            <person name="Huo Q.B."/>
            <person name="Li W."/>
            <person name="Chen H.Y."/>
            <person name="Chen S.E."/>
            <person name="Zhou L.G."/>
            <person name="Ni X.B."/>
            <person name="Tian J.H."/>
            <person name="Sheng Y."/>
            <person name="Liu T."/>
            <person name="Pan Y.S."/>
            <person name="Xia L.Y."/>
            <person name="Li J."/>
            <person name="Zhao F."/>
            <person name="Cao W.C."/>
        </authorList>
    </citation>
    <scope>NUCLEOTIDE SEQUENCE [LARGE SCALE GENOMIC DNA]</scope>
    <source>
        <strain evidence="1">Iper-2018</strain>
    </source>
</reference>
<accession>A0AC60QAI0</accession>
<gene>
    <name evidence="1" type="ORF">HPB47_022137</name>
</gene>
<dbReference type="Proteomes" id="UP000805193">
    <property type="component" value="Unassembled WGS sequence"/>
</dbReference>
<dbReference type="EMBL" id="JABSTQ010009262">
    <property type="protein sequence ID" value="KAG0431053.1"/>
    <property type="molecule type" value="Genomic_DNA"/>
</dbReference>
<organism evidence="1 2">
    <name type="scientific">Ixodes persulcatus</name>
    <name type="common">Taiga tick</name>
    <dbReference type="NCBI Taxonomy" id="34615"/>
    <lineage>
        <taxon>Eukaryota</taxon>
        <taxon>Metazoa</taxon>
        <taxon>Ecdysozoa</taxon>
        <taxon>Arthropoda</taxon>
        <taxon>Chelicerata</taxon>
        <taxon>Arachnida</taxon>
        <taxon>Acari</taxon>
        <taxon>Parasitiformes</taxon>
        <taxon>Ixodida</taxon>
        <taxon>Ixodoidea</taxon>
        <taxon>Ixodidae</taxon>
        <taxon>Ixodinae</taxon>
        <taxon>Ixodes</taxon>
    </lineage>
</organism>
<protein>
    <submittedName>
        <fullName evidence="1">Uncharacterized protein</fullName>
    </submittedName>
</protein>
<evidence type="ECO:0000313" key="2">
    <source>
        <dbReference type="Proteomes" id="UP000805193"/>
    </source>
</evidence>
<sequence length="399" mass="45201">MRQEVLDVLEESTRTTLEASRFLDTEGQKFNSRVVLIERERWSYERGESWFETTLPHLGDKNFKACFRVLPCTFRYLVDVCRPAMTREETNMQKAINVEKRVAIGLYKLCSTAEDRTIAHLFGVGRCTVNGIYREFCATVVSNLEQSTVTMVRQSELHNHMLEFEAVCGFPSAIGALDGCHLAVSPPKDQDCDYHIYKGWYSVILLAIVEYRYVFRYVNVGSPGRCHDAHIYRHSRLPALLSGLQAQTPLVENGTAVPPIVLYDQAFPLTSNLMKLFPHGTALTPAQGDFNYCLSKARRVVENAFGRLKARFSSTMKRTETKIENVNTLVRTCCILHNICERLNDPVDTQSLKDTLKEMEKARPNQPAHTTTVEDLSGPAVRAALVDYFAAHPELGLRQ</sequence>
<evidence type="ECO:0000313" key="1">
    <source>
        <dbReference type="EMBL" id="KAG0431053.1"/>
    </source>
</evidence>
<keyword evidence="2" id="KW-1185">Reference proteome</keyword>